<feature type="binding site" evidence="11">
    <location>
        <position position="65"/>
    </location>
    <ligand>
        <name>Mn(2+)</name>
        <dbReference type="ChEBI" id="CHEBI:29035"/>
        <label>2</label>
    </ligand>
</feature>
<dbReference type="GO" id="GO:0006096">
    <property type="term" value="P:glycolytic process"/>
    <property type="evidence" value="ECO:0007669"/>
    <property type="project" value="UniProtKB-UniPathway"/>
</dbReference>
<keyword evidence="7" id="KW-0324">Glycolysis</keyword>
<dbReference type="SUPFAM" id="SSF64158">
    <property type="entry name" value="2,3-Bisphosphoglycerate-independent phosphoglycerate mutase, substrate-binding domain"/>
    <property type="match status" value="1"/>
</dbReference>
<keyword evidence="9" id="KW-0413">Isomerase</keyword>
<dbReference type="InterPro" id="IPR036646">
    <property type="entry name" value="PGAM_B_sf"/>
</dbReference>
<feature type="binding site" evidence="11">
    <location>
        <position position="420"/>
    </location>
    <ligand>
        <name>Mn(2+)</name>
        <dbReference type="ChEBI" id="CHEBI:29035"/>
        <label>2</label>
    </ligand>
</feature>
<dbReference type="Gene3D" id="3.40.720.10">
    <property type="entry name" value="Alkaline Phosphatase, subunit A"/>
    <property type="match status" value="1"/>
</dbReference>
<keyword evidence="8 11" id="KW-0464">Manganese</keyword>
<dbReference type="Gene3D" id="3.40.1450.10">
    <property type="entry name" value="BPG-independent phosphoglycerate mutase, domain B"/>
    <property type="match status" value="1"/>
</dbReference>
<dbReference type="InterPro" id="IPR005995">
    <property type="entry name" value="Pgm_bpd_ind"/>
</dbReference>
<evidence type="ECO:0000256" key="2">
    <source>
        <dbReference type="ARBA" id="ARBA00001936"/>
    </source>
</evidence>
<dbReference type="Pfam" id="PF01676">
    <property type="entry name" value="Metalloenzyme"/>
    <property type="match status" value="1"/>
</dbReference>
<feature type="domain" description="BPG-independent PGAM N-terminal" evidence="13">
    <location>
        <begin position="106"/>
        <end position="267"/>
    </location>
</feature>
<feature type="binding site" evidence="11">
    <location>
        <position position="421"/>
    </location>
    <ligand>
        <name>Mn(2+)</name>
        <dbReference type="ChEBI" id="CHEBI:29035"/>
        <label>2</label>
    </ligand>
</feature>
<comment type="pathway">
    <text evidence="3">Carbohydrate degradation; glycolysis; pyruvate from D-glyceraldehyde 3-phosphate: step 3/5.</text>
</comment>
<feature type="binding site" evidence="11">
    <location>
        <position position="15"/>
    </location>
    <ligand>
        <name>Mn(2+)</name>
        <dbReference type="ChEBI" id="CHEBI:29035"/>
        <label>2</label>
    </ligand>
</feature>
<evidence type="ECO:0000256" key="7">
    <source>
        <dbReference type="ARBA" id="ARBA00023152"/>
    </source>
</evidence>
<feature type="binding site" evidence="11">
    <location>
        <position position="379"/>
    </location>
    <ligand>
        <name>Mn(2+)</name>
        <dbReference type="ChEBI" id="CHEBI:29035"/>
        <label>1</label>
    </ligand>
</feature>
<dbReference type="GO" id="GO:0004619">
    <property type="term" value="F:phosphoglycerate mutase activity"/>
    <property type="evidence" value="ECO:0007669"/>
    <property type="project" value="UniProtKB-EC"/>
</dbReference>
<dbReference type="GO" id="GO:0006007">
    <property type="term" value="P:glucose catabolic process"/>
    <property type="evidence" value="ECO:0007669"/>
    <property type="project" value="InterPro"/>
</dbReference>
<dbReference type="GO" id="GO:0030145">
    <property type="term" value="F:manganese ion binding"/>
    <property type="evidence" value="ECO:0007669"/>
    <property type="project" value="InterPro"/>
</dbReference>
<evidence type="ECO:0000259" key="12">
    <source>
        <dbReference type="Pfam" id="PF01676"/>
    </source>
</evidence>
<dbReference type="AlphaFoldDB" id="A0A369TEX2"/>
<dbReference type="PANTHER" id="PTHR31637">
    <property type="entry name" value="2,3-BISPHOSPHOGLYCERATE-INDEPENDENT PHOSPHOGLYCERATE MUTASE"/>
    <property type="match status" value="1"/>
</dbReference>
<dbReference type="InterPro" id="IPR011258">
    <property type="entry name" value="BPG-indep_PGM_N"/>
</dbReference>
<dbReference type="UniPathway" id="UPA00109">
    <property type="reaction ID" value="UER00186"/>
</dbReference>
<comment type="caution">
    <text evidence="14">The sequence shown here is derived from an EMBL/GenBank/DDBJ whole genome shotgun (WGS) entry which is preliminary data.</text>
</comment>
<dbReference type="InterPro" id="IPR017850">
    <property type="entry name" value="Alkaline_phosphatase_core_sf"/>
</dbReference>
<dbReference type="PANTHER" id="PTHR31637:SF0">
    <property type="entry name" value="2,3-BISPHOSPHOGLYCERATE-INDEPENDENT PHOSPHOGLYCERATE MUTASE"/>
    <property type="match status" value="1"/>
</dbReference>
<evidence type="ECO:0000256" key="1">
    <source>
        <dbReference type="ARBA" id="ARBA00000370"/>
    </source>
</evidence>
<evidence type="ECO:0000256" key="9">
    <source>
        <dbReference type="ARBA" id="ARBA00023235"/>
    </source>
</evidence>
<dbReference type="PIRSF" id="PIRSF001492">
    <property type="entry name" value="IPGAM"/>
    <property type="match status" value="1"/>
</dbReference>
<evidence type="ECO:0000256" key="8">
    <source>
        <dbReference type="ARBA" id="ARBA00023211"/>
    </source>
</evidence>
<reference evidence="14 15" key="1">
    <citation type="submission" date="2018-07" db="EMBL/GenBank/DDBJ databases">
        <title>Venubactetium sediminum gen. nov., sp. nov., isolated from a marine solar saltern.</title>
        <authorList>
            <person name="Wang S."/>
        </authorList>
    </citation>
    <scope>NUCLEOTIDE SEQUENCE [LARGE SCALE GENOMIC DNA]</scope>
    <source>
        <strain evidence="14 15">WD2A32</strain>
    </source>
</reference>
<evidence type="ECO:0000256" key="10">
    <source>
        <dbReference type="PIRSR" id="PIRSR001492-1"/>
    </source>
</evidence>
<feature type="binding site" evidence="11">
    <location>
        <position position="438"/>
    </location>
    <ligand>
        <name>Mn(2+)</name>
        <dbReference type="ChEBI" id="CHEBI:29035"/>
        <label>1</label>
    </ligand>
</feature>
<comment type="catalytic activity">
    <reaction evidence="1">
        <text>(2R)-2-phosphoglycerate = (2R)-3-phosphoglycerate</text>
        <dbReference type="Rhea" id="RHEA:15901"/>
        <dbReference type="ChEBI" id="CHEBI:58272"/>
        <dbReference type="ChEBI" id="CHEBI:58289"/>
        <dbReference type="EC" id="5.4.2.12"/>
    </reaction>
</comment>
<dbReference type="EC" id="5.4.2.12" evidence="5"/>
<dbReference type="Pfam" id="PF06415">
    <property type="entry name" value="iPGM_N"/>
    <property type="match status" value="1"/>
</dbReference>
<sequence length="498" mass="52987">MHQDPVSKVALVVLDGAALAPEGPGNAVTPRTLPTLFQAMQEHGHAALQASGPAVGLEEGQIGNSEVGHLTLGLGRVQPSALSRINTAYRDGSWRAHALWDKLADAPRLHVVGMLSDAGVHAHLRTIWQAAELAVQRGIPDVVVHPILDGVDSQAGTAKELLEVLREKLSALGAGVRLGVVMGRKWFADRSGGFELTDVFAAALQGEAALPAFSDAVLEEHMAEKNESTFPAHLAEGGTTIAAGDNVIVSSHRADRARQSALALGRQANVHALVTLDDAVPAERVFYPTQAIEDGLATALGQHDIAPVRIAEDCKFPHVTFFFNGFRKSLGERQIRLPGLSETPEERPEMALSAVTDAIVETMLDRDARGIVANLANLDQVGHCGRVEVVREAAGHVENALARIVAAARRQGWTLVLTADHGNADRMLDDEGRPVGSHSGNPVPFTVIPAEHQSLEWTSREGGLSNVAATILALFGLPRAEGMDAPLLRVHRHERATA</sequence>
<evidence type="ECO:0000256" key="6">
    <source>
        <dbReference type="ARBA" id="ARBA00022723"/>
    </source>
</evidence>
<accession>A0A369TEX2</accession>
<keyword evidence="15" id="KW-1185">Reference proteome</keyword>
<evidence type="ECO:0000256" key="11">
    <source>
        <dbReference type="PIRSR" id="PIRSR001492-3"/>
    </source>
</evidence>
<evidence type="ECO:0000256" key="3">
    <source>
        <dbReference type="ARBA" id="ARBA00004798"/>
    </source>
</evidence>
<dbReference type="RefSeq" id="WP_114580636.1">
    <property type="nucleotide sequence ID" value="NZ_QPMH01000002.1"/>
</dbReference>
<feature type="domain" description="Metalloenzyme" evidence="12">
    <location>
        <begin position="8"/>
        <end position="478"/>
    </location>
</feature>
<evidence type="ECO:0000259" key="13">
    <source>
        <dbReference type="Pfam" id="PF06415"/>
    </source>
</evidence>
<dbReference type="Proteomes" id="UP000253941">
    <property type="component" value="Unassembled WGS sequence"/>
</dbReference>
<gene>
    <name evidence="14" type="ORF">DRB17_02755</name>
</gene>
<comment type="similarity">
    <text evidence="4">Belongs to the BPG-independent phosphoglycerate mutase family.</text>
</comment>
<evidence type="ECO:0000313" key="15">
    <source>
        <dbReference type="Proteomes" id="UP000253941"/>
    </source>
</evidence>
<organism evidence="14 15">
    <name type="scientific">Ferruginivarius sediminum</name>
    <dbReference type="NCBI Taxonomy" id="2661937"/>
    <lineage>
        <taxon>Bacteria</taxon>
        <taxon>Pseudomonadati</taxon>
        <taxon>Pseudomonadota</taxon>
        <taxon>Alphaproteobacteria</taxon>
        <taxon>Rhodospirillales</taxon>
        <taxon>Rhodospirillaceae</taxon>
        <taxon>Ferruginivarius</taxon>
    </lineage>
</organism>
<name>A0A369TEX2_9PROT</name>
<feature type="binding site" evidence="11">
    <location>
        <position position="383"/>
    </location>
    <ligand>
        <name>Mn(2+)</name>
        <dbReference type="ChEBI" id="CHEBI:29035"/>
        <label>1</label>
    </ligand>
</feature>
<proteinExistence type="inferred from homology"/>
<evidence type="ECO:0000313" key="14">
    <source>
        <dbReference type="EMBL" id="RDD63382.1"/>
    </source>
</evidence>
<protein>
    <recommendedName>
        <fullName evidence="5">phosphoglycerate mutase (2,3-diphosphoglycerate-independent)</fullName>
        <ecNumber evidence="5">5.4.2.12</ecNumber>
    </recommendedName>
</protein>
<evidence type="ECO:0000256" key="5">
    <source>
        <dbReference type="ARBA" id="ARBA00012026"/>
    </source>
</evidence>
<comment type="cofactor">
    <cofactor evidence="2">
        <name>Mn(2+)</name>
        <dbReference type="ChEBI" id="CHEBI:29035"/>
    </cofactor>
</comment>
<dbReference type="InterPro" id="IPR006124">
    <property type="entry name" value="Metalloenzyme"/>
</dbReference>
<keyword evidence="6 11" id="KW-0479">Metal-binding</keyword>
<feature type="active site" description="Phosphoserine intermediate" evidence="10">
    <location>
        <position position="65"/>
    </location>
</feature>
<dbReference type="GO" id="GO:0005829">
    <property type="term" value="C:cytosol"/>
    <property type="evidence" value="ECO:0007669"/>
    <property type="project" value="TreeGrafter"/>
</dbReference>
<dbReference type="EMBL" id="QPMH01000002">
    <property type="protein sequence ID" value="RDD63382.1"/>
    <property type="molecule type" value="Genomic_DNA"/>
</dbReference>
<evidence type="ECO:0000256" key="4">
    <source>
        <dbReference type="ARBA" id="ARBA00008819"/>
    </source>
</evidence>
<dbReference type="SUPFAM" id="SSF53649">
    <property type="entry name" value="Alkaline phosphatase-like"/>
    <property type="match status" value="1"/>
</dbReference>